<feature type="compositionally biased region" description="Gly residues" evidence="1">
    <location>
        <begin position="274"/>
        <end position="284"/>
    </location>
</feature>
<feature type="compositionally biased region" description="Basic and acidic residues" evidence="1">
    <location>
        <begin position="119"/>
        <end position="153"/>
    </location>
</feature>
<feature type="compositionally biased region" description="Low complexity" evidence="1">
    <location>
        <begin position="48"/>
        <end position="68"/>
    </location>
</feature>
<dbReference type="Proteomes" id="UP000018144">
    <property type="component" value="Unassembled WGS sequence"/>
</dbReference>
<evidence type="ECO:0000256" key="1">
    <source>
        <dbReference type="SAM" id="MobiDB-lite"/>
    </source>
</evidence>
<evidence type="ECO:0000313" key="2">
    <source>
        <dbReference type="EMBL" id="CCX31646.1"/>
    </source>
</evidence>
<dbReference type="OrthoDB" id="2402960at2759"/>
<sequence length="431" mass="47474">MSNPDLDDFAQTRADDLFESEIIPVAAPQEAPREPRAFRNKPKPQPAPSANAAAGAPGTPSGPSNAAPIDRLSSGGVRKPKLSEEEMAEKMERIRANDARLMERAQKAAEDESAFEVAEQQRKQQDSQRRLEQRRKQQQEVRVVRELDEEREKNRQRKLKAVQNREWDSTKTEEDYNPRGYNPRYRRGANGGVVPDQAPDANTSKWADAPDMNTSKWADPTPSETEEASGRFNTEGGRDLELQKNYEASGWGAPEDDRRGGRGGFDDRREGRGGRGGRGGWGRGGFDDRREGGRGGYRGGRGGYDNDRGNRGQFDENRGDHGGEDRGYRGGRGRKGGYEGGRGGGRGGRDGQDDRPPRNEKPKQQKEKKPAAVVADESAWPELPGAKKVDIPMASPGMGSWAEQVQAELKPAAPKEEKKAEAFVKVEGAVE</sequence>
<dbReference type="EMBL" id="HF935629">
    <property type="protein sequence ID" value="CCX31646.1"/>
    <property type="molecule type" value="Genomic_DNA"/>
</dbReference>
<feature type="compositionally biased region" description="Gly residues" evidence="1">
    <location>
        <begin position="294"/>
        <end position="303"/>
    </location>
</feature>
<dbReference type="STRING" id="1076935.U4LUG9"/>
<dbReference type="eggNOG" id="ENOG502SAXX">
    <property type="taxonomic scope" value="Eukaryota"/>
</dbReference>
<feature type="compositionally biased region" description="Basic and acidic residues" evidence="1">
    <location>
        <begin position="304"/>
        <end position="328"/>
    </location>
</feature>
<feature type="compositionally biased region" description="Basic and acidic residues" evidence="1">
    <location>
        <begin position="347"/>
        <end position="370"/>
    </location>
</feature>
<evidence type="ECO:0000313" key="3">
    <source>
        <dbReference type="Proteomes" id="UP000018144"/>
    </source>
</evidence>
<proteinExistence type="predicted"/>
<name>U4LUG9_PYROM</name>
<reference evidence="2 3" key="1">
    <citation type="journal article" date="2013" name="PLoS Genet.">
        <title>The genome and development-dependent transcriptomes of Pyronema confluens: a window into fungal evolution.</title>
        <authorList>
            <person name="Traeger S."/>
            <person name="Altegoer F."/>
            <person name="Freitag M."/>
            <person name="Gabaldon T."/>
            <person name="Kempken F."/>
            <person name="Kumar A."/>
            <person name="Marcet-Houben M."/>
            <person name="Poggeler S."/>
            <person name="Stajich J.E."/>
            <person name="Nowrousian M."/>
        </authorList>
    </citation>
    <scope>NUCLEOTIDE SEQUENCE [LARGE SCALE GENOMIC DNA]</scope>
    <source>
        <strain evidence="3">CBS 100304</strain>
        <tissue evidence="2">Vegetative mycelium</tissue>
    </source>
</reference>
<accession>U4LUG9</accession>
<feature type="compositionally biased region" description="Basic and acidic residues" evidence="1">
    <location>
        <begin position="163"/>
        <end position="177"/>
    </location>
</feature>
<feature type="region of interest" description="Disordered" evidence="1">
    <location>
        <begin position="1"/>
        <end position="376"/>
    </location>
</feature>
<dbReference type="OMA" id="YQITFAN"/>
<dbReference type="AlphaFoldDB" id="U4LUG9"/>
<feature type="compositionally biased region" description="Basic and acidic residues" evidence="1">
    <location>
        <begin position="255"/>
        <end position="273"/>
    </location>
</feature>
<organism evidence="2 3">
    <name type="scientific">Pyronema omphalodes (strain CBS 100304)</name>
    <name type="common">Pyronema confluens</name>
    <dbReference type="NCBI Taxonomy" id="1076935"/>
    <lineage>
        <taxon>Eukaryota</taxon>
        <taxon>Fungi</taxon>
        <taxon>Dikarya</taxon>
        <taxon>Ascomycota</taxon>
        <taxon>Pezizomycotina</taxon>
        <taxon>Pezizomycetes</taxon>
        <taxon>Pezizales</taxon>
        <taxon>Pyronemataceae</taxon>
        <taxon>Pyronema</taxon>
    </lineage>
</organism>
<keyword evidence="3" id="KW-1185">Reference proteome</keyword>
<feature type="compositionally biased region" description="Basic and acidic residues" evidence="1">
    <location>
        <begin position="81"/>
        <end position="110"/>
    </location>
</feature>
<gene>
    <name evidence="2" type="ORF">PCON_11169</name>
</gene>
<protein>
    <submittedName>
        <fullName evidence="2">Uncharacterized protein</fullName>
    </submittedName>
</protein>